<evidence type="ECO:0000313" key="2">
    <source>
        <dbReference type="Proteomes" id="UP001607151"/>
    </source>
</evidence>
<proteinExistence type="predicted"/>
<name>A0ABW7J0M6_9VIBR</name>
<reference evidence="1 2" key="1">
    <citation type="submission" date="2024-10" db="EMBL/GenBank/DDBJ databases">
        <authorList>
            <person name="Yibar A."/>
            <person name="Saticioglu I.B."/>
            <person name="Duman M."/>
            <person name="Ajmi N."/>
            <person name="Gurler F."/>
            <person name="Ay H."/>
            <person name="Onuk E."/>
            <person name="Guler S."/>
            <person name="Romalde J.L."/>
        </authorList>
    </citation>
    <scope>NUCLEOTIDE SEQUENCE [LARGE SCALE GENOMIC DNA]</scope>
    <source>
        <strain evidence="1 2">14-MA-B</strain>
    </source>
</reference>
<organism evidence="1 2">
    <name type="scientific">Vibrio rumoiensis</name>
    <dbReference type="NCBI Taxonomy" id="76258"/>
    <lineage>
        <taxon>Bacteria</taxon>
        <taxon>Pseudomonadati</taxon>
        <taxon>Pseudomonadota</taxon>
        <taxon>Gammaproteobacteria</taxon>
        <taxon>Vibrionales</taxon>
        <taxon>Vibrionaceae</taxon>
        <taxon>Vibrio</taxon>
    </lineage>
</organism>
<dbReference type="RefSeq" id="WP_394608869.1">
    <property type="nucleotide sequence ID" value="NZ_JBIHSN010000004.1"/>
</dbReference>
<evidence type="ECO:0000313" key="1">
    <source>
        <dbReference type="EMBL" id="MFH0267344.1"/>
    </source>
</evidence>
<dbReference type="EMBL" id="JBIHSN010000004">
    <property type="protein sequence ID" value="MFH0267344.1"/>
    <property type="molecule type" value="Genomic_DNA"/>
</dbReference>
<comment type="caution">
    <text evidence="1">The sequence shown here is derived from an EMBL/GenBank/DDBJ whole genome shotgun (WGS) entry which is preliminary data.</text>
</comment>
<gene>
    <name evidence="1" type="ORF">ACGRQ9_18025</name>
</gene>
<accession>A0ABW7J0M6</accession>
<keyword evidence="2" id="KW-1185">Reference proteome</keyword>
<protein>
    <submittedName>
        <fullName evidence="1">Uncharacterized protein</fullName>
    </submittedName>
</protein>
<dbReference type="Proteomes" id="UP001607151">
    <property type="component" value="Unassembled WGS sequence"/>
</dbReference>
<sequence>MFFSSDRTVTILREQLKLKLMWRSKEKLKALNQLREDLETLKLMDQLKNSDLDGLTTTCSTTSENDIKITLKDGKILLTEIHS</sequence>